<keyword evidence="5" id="KW-0808">Transferase</keyword>
<dbReference type="SMART" id="SM00184">
    <property type="entry name" value="RING"/>
    <property type="match status" value="1"/>
</dbReference>
<gene>
    <name evidence="17" type="ORF">M5K25_020337</name>
</gene>
<dbReference type="EMBL" id="JANQDX010000016">
    <property type="protein sequence ID" value="KAL0909464.1"/>
    <property type="molecule type" value="Genomic_DNA"/>
</dbReference>
<comment type="caution">
    <text evidence="17">The sequence shown here is derived from an EMBL/GenBank/DDBJ whole genome shotgun (WGS) entry which is preliminary data.</text>
</comment>
<dbReference type="CDD" id="cd16461">
    <property type="entry name" value="RING-H2_EL5-like"/>
    <property type="match status" value="1"/>
</dbReference>
<organism evidence="17 18">
    <name type="scientific">Dendrobium thyrsiflorum</name>
    <name type="common">Pinecone-like raceme dendrobium</name>
    <name type="synonym">Orchid</name>
    <dbReference type="NCBI Taxonomy" id="117978"/>
    <lineage>
        <taxon>Eukaryota</taxon>
        <taxon>Viridiplantae</taxon>
        <taxon>Streptophyta</taxon>
        <taxon>Embryophyta</taxon>
        <taxon>Tracheophyta</taxon>
        <taxon>Spermatophyta</taxon>
        <taxon>Magnoliopsida</taxon>
        <taxon>Liliopsida</taxon>
        <taxon>Asparagales</taxon>
        <taxon>Orchidaceae</taxon>
        <taxon>Epidendroideae</taxon>
        <taxon>Malaxideae</taxon>
        <taxon>Dendrobiinae</taxon>
        <taxon>Dendrobium</taxon>
    </lineage>
</organism>
<sequence length="182" mass="19549">MSTSGASAAGLSPGDSPATVFSSERIGKFGYGLGISVGILLLITTITLMSYFCTRSSTAANSSSPSRHRHRHHYPADDDEDDNNIEAGLDEATLKSWAKVTYAEAKRRDPRAGDAGCSVCLADYADEELLRLLPECGHLFHVRCVDPWLRRHPTCPVCRSSPVPSPLPTPLAEVVPLAAATR</sequence>
<comment type="catalytic activity">
    <reaction evidence="1">
        <text>S-ubiquitinyl-[E2 ubiquitin-conjugating enzyme]-L-cysteine + [acceptor protein]-L-lysine = [E2 ubiquitin-conjugating enzyme]-L-cysteine + N(6)-ubiquitinyl-[acceptor protein]-L-lysine.</text>
        <dbReference type="EC" id="2.3.2.27"/>
    </reaction>
</comment>
<protein>
    <recommendedName>
        <fullName evidence="4">RING-type E3 ubiquitin transferase</fullName>
        <ecNumber evidence="4">2.3.2.27</ecNumber>
    </recommendedName>
</protein>
<keyword evidence="8 13" id="KW-0863">Zinc-finger</keyword>
<keyword evidence="11 15" id="KW-1133">Transmembrane helix</keyword>
<evidence type="ECO:0000256" key="13">
    <source>
        <dbReference type="PROSITE-ProRule" id="PRU00175"/>
    </source>
</evidence>
<keyword evidence="9" id="KW-0833">Ubl conjugation pathway</keyword>
<dbReference type="GO" id="GO:0008270">
    <property type="term" value="F:zinc ion binding"/>
    <property type="evidence" value="ECO:0007669"/>
    <property type="project" value="UniProtKB-KW"/>
</dbReference>
<evidence type="ECO:0000256" key="10">
    <source>
        <dbReference type="ARBA" id="ARBA00022833"/>
    </source>
</evidence>
<evidence type="ECO:0000256" key="4">
    <source>
        <dbReference type="ARBA" id="ARBA00012483"/>
    </source>
</evidence>
<feature type="transmembrane region" description="Helical" evidence="15">
    <location>
        <begin position="29"/>
        <end position="52"/>
    </location>
</feature>
<evidence type="ECO:0000313" key="17">
    <source>
        <dbReference type="EMBL" id="KAL0909464.1"/>
    </source>
</evidence>
<keyword evidence="12 15" id="KW-0472">Membrane</keyword>
<evidence type="ECO:0000256" key="15">
    <source>
        <dbReference type="SAM" id="Phobius"/>
    </source>
</evidence>
<dbReference type="InterPro" id="IPR001841">
    <property type="entry name" value="Znf_RING"/>
</dbReference>
<dbReference type="EC" id="2.3.2.27" evidence="4"/>
<feature type="region of interest" description="Disordered" evidence="14">
    <location>
        <begin position="57"/>
        <end position="83"/>
    </location>
</feature>
<reference evidence="17 18" key="1">
    <citation type="journal article" date="2024" name="Plant Biotechnol. J.">
        <title>Dendrobium thyrsiflorum genome and its molecular insights into genes involved in important horticultural traits.</title>
        <authorList>
            <person name="Chen B."/>
            <person name="Wang J.Y."/>
            <person name="Zheng P.J."/>
            <person name="Li K.L."/>
            <person name="Liang Y.M."/>
            <person name="Chen X.F."/>
            <person name="Zhang C."/>
            <person name="Zhao X."/>
            <person name="He X."/>
            <person name="Zhang G.Q."/>
            <person name="Liu Z.J."/>
            <person name="Xu Q."/>
        </authorList>
    </citation>
    <scope>NUCLEOTIDE SEQUENCE [LARGE SCALE GENOMIC DNA]</scope>
    <source>
        <strain evidence="17">GZMU011</strain>
    </source>
</reference>
<keyword evidence="6 15" id="KW-0812">Transmembrane</keyword>
<keyword evidence="10" id="KW-0862">Zinc</keyword>
<dbReference type="InterPro" id="IPR013083">
    <property type="entry name" value="Znf_RING/FYVE/PHD"/>
</dbReference>
<proteinExistence type="predicted"/>
<dbReference type="AlphaFoldDB" id="A0ABD0U9L7"/>
<dbReference type="PANTHER" id="PTHR46719">
    <property type="entry name" value="TRANSCRIPTION FACTOR C2H2 FAMILY-RELATED"/>
    <property type="match status" value="1"/>
</dbReference>
<dbReference type="PANTHER" id="PTHR46719:SF7">
    <property type="entry name" value="RING-H2 FINGER PROTEIN ATL71-RELATED"/>
    <property type="match status" value="1"/>
</dbReference>
<dbReference type="InterPro" id="IPR045899">
    <property type="entry name" value="ATL71-like"/>
</dbReference>
<evidence type="ECO:0000256" key="14">
    <source>
        <dbReference type="SAM" id="MobiDB-lite"/>
    </source>
</evidence>
<dbReference type="FunFam" id="3.30.40.10:FF:000187">
    <property type="entry name" value="E3 ubiquitin-protein ligase ATL6"/>
    <property type="match status" value="1"/>
</dbReference>
<dbReference type="GO" id="GO:0061630">
    <property type="term" value="F:ubiquitin protein ligase activity"/>
    <property type="evidence" value="ECO:0007669"/>
    <property type="project" value="UniProtKB-EC"/>
</dbReference>
<evidence type="ECO:0000256" key="1">
    <source>
        <dbReference type="ARBA" id="ARBA00000900"/>
    </source>
</evidence>
<dbReference type="GO" id="GO:0016020">
    <property type="term" value="C:membrane"/>
    <property type="evidence" value="ECO:0007669"/>
    <property type="project" value="UniProtKB-SubCell"/>
</dbReference>
<comment type="subcellular location">
    <subcellularLocation>
        <location evidence="2">Membrane</location>
        <topology evidence="2">Single-pass membrane protein</topology>
    </subcellularLocation>
</comment>
<feature type="domain" description="RING-type" evidence="16">
    <location>
        <begin position="117"/>
        <end position="159"/>
    </location>
</feature>
<evidence type="ECO:0000256" key="6">
    <source>
        <dbReference type="ARBA" id="ARBA00022692"/>
    </source>
</evidence>
<dbReference type="Proteomes" id="UP001552299">
    <property type="component" value="Unassembled WGS sequence"/>
</dbReference>
<evidence type="ECO:0000256" key="7">
    <source>
        <dbReference type="ARBA" id="ARBA00022723"/>
    </source>
</evidence>
<name>A0ABD0U9L7_DENTH</name>
<dbReference type="PROSITE" id="PS50089">
    <property type="entry name" value="ZF_RING_2"/>
    <property type="match status" value="1"/>
</dbReference>
<dbReference type="SUPFAM" id="SSF57850">
    <property type="entry name" value="RING/U-box"/>
    <property type="match status" value="1"/>
</dbReference>
<keyword evidence="18" id="KW-1185">Reference proteome</keyword>
<evidence type="ECO:0000256" key="11">
    <source>
        <dbReference type="ARBA" id="ARBA00022989"/>
    </source>
</evidence>
<evidence type="ECO:0000313" key="18">
    <source>
        <dbReference type="Proteomes" id="UP001552299"/>
    </source>
</evidence>
<evidence type="ECO:0000256" key="9">
    <source>
        <dbReference type="ARBA" id="ARBA00022786"/>
    </source>
</evidence>
<evidence type="ECO:0000256" key="3">
    <source>
        <dbReference type="ARBA" id="ARBA00004906"/>
    </source>
</evidence>
<keyword evidence="7" id="KW-0479">Metal-binding</keyword>
<comment type="pathway">
    <text evidence="3">Protein modification; protein ubiquitination.</text>
</comment>
<dbReference type="Pfam" id="PF13639">
    <property type="entry name" value="zf-RING_2"/>
    <property type="match status" value="1"/>
</dbReference>
<evidence type="ECO:0000259" key="16">
    <source>
        <dbReference type="PROSITE" id="PS50089"/>
    </source>
</evidence>
<evidence type="ECO:0000256" key="2">
    <source>
        <dbReference type="ARBA" id="ARBA00004167"/>
    </source>
</evidence>
<evidence type="ECO:0000256" key="12">
    <source>
        <dbReference type="ARBA" id="ARBA00023136"/>
    </source>
</evidence>
<evidence type="ECO:0000256" key="5">
    <source>
        <dbReference type="ARBA" id="ARBA00022679"/>
    </source>
</evidence>
<accession>A0ABD0U9L7</accession>
<dbReference type="Gene3D" id="3.30.40.10">
    <property type="entry name" value="Zinc/RING finger domain, C3HC4 (zinc finger)"/>
    <property type="match status" value="1"/>
</dbReference>
<evidence type="ECO:0000256" key="8">
    <source>
        <dbReference type="ARBA" id="ARBA00022771"/>
    </source>
</evidence>